<dbReference type="OrthoDB" id="4658148at2759"/>
<reference evidence="1" key="2">
    <citation type="journal article" date="2023" name="IMA Fungus">
        <title>Comparative genomic study of the Penicillium genus elucidates a diverse pangenome and 15 lateral gene transfer events.</title>
        <authorList>
            <person name="Petersen C."/>
            <person name="Sorensen T."/>
            <person name="Nielsen M.R."/>
            <person name="Sondergaard T.E."/>
            <person name="Sorensen J.L."/>
            <person name="Fitzpatrick D.A."/>
            <person name="Frisvad J.C."/>
            <person name="Nielsen K.L."/>
        </authorList>
    </citation>
    <scope>NUCLEOTIDE SEQUENCE</scope>
    <source>
        <strain evidence="1">IBT 16849</strain>
    </source>
</reference>
<gene>
    <name evidence="1" type="ORF">N7472_007202</name>
</gene>
<reference evidence="1" key="1">
    <citation type="submission" date="2022-11" db="EMBL/GenBank/DDBJ databases">
        <authorList>
            <person name="Petersen C."/>
        </authorList>
    </citation>
    <scope>NUCLEOTIDE SEQUENCE</scope>
    <source>
        <strain evidence="1">IBT 16849</strain>
    </source>
</reference>
<evidence type="ECO:0000313" key="2">
    <source>
        <dbReference type="Proteomes" id="UP001150879"/>
    </source>
</evidence>
<comment type="caution">
    <text evidence="1">The sequence shown here is derived from an EMBL/GenBank/DDBJ whole genome shotgun (WGS) entry which is preliminary data.</text>
</comment>
<dbReference type="EMBL" id="JAPQKP010000005">
    <property type="protein sequence ID" value="KAJ5188188.1"/>
    <property type="molecule type" value="Genomic_DNA"/>
</dbReference>
<accession>A0A9W9J028</accession>
<dbReference type="Proteomes" id="UP001150879">
    <property type="component" value="Unassembled WGS sequence"/>
</dbReference>
<proteinExistence type="predicted"/>
<name>A0A9W9J028_9EURO</name>
<keyword evidence="2" id="KW-1185">Reference proteome</keyword>
<dbReference type="AlphaFoldDB" id="A0A9W9J028"/>
<sequence>MPATGVTYQSKDYSLHIQKGDTSVEESCLYAMRDAIQWWRHWHRSLEKHHWKHLYVAFSTIPQDVTIPPQHLVNGEFRFLGNTFADVLNGLHTEGVSPDQIAFMEMCLLRQYLVQYISKQEPRLNSKLYPEPAFASNWRNINGNVSGSTMGILAARATDLGLVNIAVKMTPIADYLSMNLMCKSSILTDKMVSEGSLAHNLAPLISRSVSSGLHFIPTMDGGLERVKHVRLPMFAQNSVGSEVYDVAKLV</sequence>
<organism evidence="1 2">
    <name type="scientific">Penicillium cf. griseofulvum</name>
    <dbReference type="NCBI Taxonomy" id="2972120"/>
    <lineage>
        <taxon>Eukaryota</taxon>
        <taxon>Fungi</taxon>
        <taxon>Dikarya</taxon>
        <taxon>Ascomycota</taxon>
        <taxon>Pezizomycotina</taxon>
        <taxon>Eurotiomycetes</taxon>
        <taxon>Eurotiomycetidae</taxon>
        <taxon>Eurotiales</taxon>
        <taxon>Aspergillaceae</taxon>
        <taxon>Penicillium</taxon>
    </lineage>
</organism>
<protein>
    <submittedName>
        <fullName evidence="1">Uncharacterized protein</fullName>
    </submittedName>
</protein>
<evidence type="ECO:0000313" key="1">
    <source>
        <dbReference type="EMBL" id="KAJ5188188.1"/>
    </source>
</evidence>